<dbReference type="Proteomes" id="UP000316270">
    <property type="component" value="Chromosome 5"/>
</dbReference>
<feature type="compositionally biased region" description="Basic and acidic residues" evidence="1">
    <location>
        <begin position="199"/>
        <end position="216"/>
    </location>
</feature>
<keyword evidence="2" id="KW-1133">Transmembrane helix</keyword>
<feature type="compositionally biased region" description="Acidic residues" evidence="1">
    <location>
        <begin position="477"/>
        <end position="497"/>
    </location>
</feature>
<proteinExistence type="predicted"/>
<evidence type="ECO:0000256" key="2">
    <source>
        <dbReference type="SAM" id="Phobius"/>
    </source>
</evidence>
<feature type="compositionally biased region" description="Basic and acidic residues" evidence="1">
    <location>
        <begin position="135"/>
        <end position="164"/>
    </location>
</feature>
<feature type="region of interest" description="Disordered" evidence="1">
    <location>
        <begin position="54"/>
        <end position="93"/>
    </location>
</feature>
<accession>A0A517L5H8</accession>
<protein>
    <submittedName>
        <fullName evidence="3">Uncharacterized protein</fullName>
    </submittedName>
</protein>
<feature type="transmembrane region" description="Helical" evidence="2">
    <location>
        <begin position="373"/>
        <end position="395"/>
    </location>
</feature>
<reference evidence="3 4" key="1">
    <citation type="submission" date="2019-07" db="EMBL/GenBank/DDBJ databases">
        <title>Finished genome of Venturia effusa.</title>
        <authorList>
            <person name="Young C.A."/>
            <person name="Cox M.P."/>
            <person name="Ganley A.R.D."/>
            <person name="David W.J."/>
        </authorList>
    </citation>
    <scope>NUCLEOTIDE SEQUENCE [LARGE SCALE GENOMIC DNA]</scope>
    <source>
        <strain evidence="4">albino</strain>
    </source>
</reference>
<sequence length="516" mass="57027">MPKLPLHFTAVTIINKNNTGNEIVKATRPSLTVPLQPIPFNFYHIERPARGAVEAKKKEARDQGGHMKNSRPNDSHSLGDEMNEFTGRDPDIFRPLESQSVSQAWNLETEKENEHAQGADNEARFQGSIAQRRKQAMESERAEQDAVAKKVQEAETQKIAEPKPVHTGNNHQRPGESSEAGPGPTSLAFHTGGSSRSASRREDSEGHHNAELERSTSVRGLGPGTSSETDLGNAGVVRSGNFGPLDSAGPYQQGNGSGIISERERKGTRNRLAQAVKNRLPRRKVGLELLRLRPPCRCLASLDGAIRYTNVYLYSLHGPNPHAKLSYYINNSSLDPHFYPRQSKKETSNMYTVRDTNATQSEPPDTIHVNMRLAFAFLIVIAFALSIAIVGYGIVRFMKRKAARDRGHVDAEAIAHRRAVDGITKGHQLRRVGFGHDEKSEGSRKGVEEARGDRKVAEDVRGQQQGGVVRRSVEESFGLDDGDEFEEHPLQFDDEFESAAGHEGENPFGDENQVKT</sequence>
<dbReference type="AlphaFoldDB" id="A0A517L5H8"/>
<organism evidence="3 4">
    <name type="scientific">Venturia effusa</name>
    <dbReference type="NCBI Taxonomy" id="50376"/>
    <lineage>
        <taxon>Eukaryota</taxon>
        <taxon>Fungi</taxon>
        <taxon>Dikarya</taxon>
        <taxon>Ascomycota</taxon>
        <taxon>Pezizomycotina</taxon>
        <taxon>Dothideomycetes</taxon>
        <taxon>Pleosporomycetidae</taxon>
        <taxon>Venturiales</taxon>
        <taxon>Venturiaceae</taxon>
        <taxon>Venturia</taxon>
    </lineage>
</organism>
<keyword evidence="4" id="KW-1185">Reference proteome</keyword>
<feature type="region of interest" description="Disordered" evidence="1">
    <location>
        <begin position="109"/>
        <end position="270"/>
    </location>
</feature>
<keyword evidence="2" id="KW-0472">Membrane</keyword>
<feature type="compositionally biased region" description="Basic and acidic residues" evidence="1">
    <location>
        <begin position="109"/>
        <end position="123"/>
    </location>
</feature>
<evidence type="ECO:0000313" key="4">
    <source>
        <dbReference type="Proteomes" id="UP000316270"/>
    </source>
</evidence>
<name>A0A517L5H8_9PEZI</name>
<keyword evidence="2" id="KW-0812">Transmembrane</keyword>
<feature type="compositionally biased region" description="Basic and acidic residues" evidence="1">
    <location>
        <begin position="54"/>
        <end position="79"/>
    </location>
</feature>
<dbReference type="EMBL" id="CP042189">
    <property type="protein sequence ID" value="QDS70889.1"/>
    <property type="molecule type" value="Genomic_DNA"/>
</dbReference>
<gene>
    <name evidence="3" type="ORF">FKW77_006118</name>
</gene>
<evidence type="ECO:0000313" key="3">
    <source>
        <dbReference type="EMBL" id="QDS70889.1"/>
    </source>
</evidence>
<evidence type="ECO:0000256" key="1">
    <source>
        <dbReference type="SAM" id="MobiDB-lite"/>
    </source>
</evidence>
<feature type="region of interest" description="Disordered" evidence="1">
    <location>
        <begin position="433"/>
        <end position="516"/>
    </location>
</feature>
<feature type="compositionally biased region" description="Basic and acidic residues" evidence="1">
    <location>
        <begin position="434"/>
        <end position="461"/>
    </location>
</feature>